<comment type="caution">
    <text evidence="1">The sequence shown here is derived from an EMBL/GenBank/DDBJ whole genome shotgun (WGS) entry which is preliminary data.</text>
</comment>
<evidence type="ECO:0008006" key="3">
    <source>
        <dbReference type="Google" id="ProtNLM"/>
    </source>
</evidence>
<sequence length="893" mass="99385">MRDQKVNIKKQNEEQNVSMLFDDALPESLKFEGVVPKNKKGLNLHTDNTTPLSPYIIHLSNHEEPQSATPNLDALAESLMIDPELLLDDDSAFVDENDLSLTFDEIVAQLSEPKYLEVPKAKTVFKKINSNICPAEVPVQNQLPQDIYSEIASFEITEFTRDDLVSLLLELIKSQEEFEEFSENNKGYVIHEDSGIAEEIETMFEEEAKKTSSSFFGLLPFLGEVRFRAIAVFVLLSFSIVLPLQAMKSISGVTDRQATITNAGKAAIENFTRGTDALEADRFDVAGSNFRRASENFADAEESLASLNLAVQGIAKAIPKTDRTLETAKGLIEAGQSLSLAASQLSDAAQNIKAQQSPTISTKLAMMKTYVESILPKIDTASKALEKVDPSVLGAEEAIKVSELKDKTPKIAESMREFIEFADTLTTILGDERKMKYLIAFQNNTELRPTGGFIGSFAEMDMLNGEITNIHIPEGGTYDLQGQLTKFVEAPQPLGLINDRWEFHDANWFPDFPTSARKLMWFYDKAGEPTVDGVIAINADLIPALLEITGPIEMPTYERTIDSENFLFETQKIVELEHEKYDTTSEERTAEAPKQFIGDLAPLLLERIQNADMKELLAIADVIGDGLVEKDVQLYMNNTSLQSHISELGWSGEQKEAPGDYLQIVSANLGGGKTDSVIDQQVDIDINIGNDGTITKKVVITKTHKGLKSAIFEGKNNVDYIRLYVPKGSKLLQASGFEIPPAELFEAYNVPLEKDQDLELSMSNERVDSESQTNIWDENGKTVFGNWIQTAPGETQTISFTYELPFKFKIAKTDVTMFDIAKSKLGFKDLETFTFFIQKQSGVKSRITSINVNFPDHSNLVWSSHIGTSGGKNIIVNNDRDVFLRFLIENNIE</sequence>
<proteinExistence type="predicted"/>
<organism evidence="1 2">
    <name type="scientific">Candidatus Uhrbacteria bacterium CG_4_9_14_3_um_filter_41_35</name>
    <dbReference type="NCBI Taxonomy" id="1975034"/>
    <lineage>
        <taxon>Bacteria</taxon>
        <taxon>Candidatus Uhriibacteriota</taxon>
    </lineage>
</organism>
<dbReference type="EMBL" id="PFWT01000006">
    <property type="protein sequence ID" value="PJA46940.1"/>
    <property type="molecule type" value="Genomic_DNA"/>
</dbReference>
<accession>A0A2M7XGC0</accession>
<dbReference type="Pfam" id="PF13196">
    <property type="entry name" value="DUF4012"/>
    <property type="match status" value="1"/>
</dbReference>
<reference evidence="2" key="1">
    <citation type="submission" date="2017-09" db="EMBL/GenBank/DDBJ databases">
        <title>Depth-based differentiation of microbial function through sediment-hosted aquifers and enrichment of novel symbionts in the deep terrestrial subsurface.</title>
        <authorList>
            <person name="Probst A.J."/>
            <person name="Ladd B."/>
            <person name="Jarett J.K."/>
            <person name="Geller-Mcgrath D.E."/>
            <person name="Sieber C.M.K."/>
            <person name="Emerson J.B."/>
            <person name="Anantharaman K."/>
            <person name="Thomas B.C."/>
            <person name="Malmstrom R."/>
            <person name="Stieglmeier M."/>
            <person name="Klingl A."/>
            <person name="Woyke T."/>
            <person name="Ryan C.M."/>
            <person name="Banfield J.F."/>
        </authorList>
    </citation>
    <scope>NUCLEOTIDE SEQUENCE [LARGE SCALE GENOMIC DNA]</scope>
</reference>
<evidence type="ECO:0000313" key="2">
    <source>
        <dbReference type="Proteomes" id="UP000231263"/>
    </source>
</evidence>
<gene>
    <name evidence="1" type="ORF">CO173_00950</name>
</gene>
<protein>
    <recommendedName>
        <fullName evidence="3">DUF4012 domain-containing protein</fullName>
    </recommendedName>
</protein>
<dbReference type="Proteomes" id="UP000231263">
    <property type="component" value="Unassembled WGS sequence"/>
</dbReference>
<name>A0A2M7XGC0_9BACT</name>
<dbReference type="InterPro" id="IPR025101">
    <property type="entry name" value="DUF4012"/>
</dbReference>
<evidence type="ECO:0000313" key="1">
    <source>
        <dbReference type="EMBL" id="PJA46940.1"/>
    </source>
</evidence>
<dbReference type="AlphaFoldDB" id="A0A2M7XGC0"/>